<evidence type="ECO:0000256" key="1">
    <source>
        <dbReference type="SAM" id="MobiDB-lite"/>
    </source>
</evidence>
<feature type="region of interest" description="Disordered" evidence="1">
    <location>
        <begin position="339"/>
        <end position="385"/>
    </location>
</feature>
<keyword evidence="2" id="KW-0812">Transmembrane</keyword>
<accession>A0AAV8UM56</accession>
<dbReference type="AlphaFoldDB" id="A0AAV8UM56"/>
<keyword evidence="4" id="KW-1185">Reference proteome</keyword>
<evidence type="ECO:0000256" key="2">
    <source>
        <dbReference type="SAM" id="Phobius"/>
    </source>
</evidence>
<comment type="caution">
    <text evidence="3">The sequence shown here is derived from an EMBL/GenBank/DDBJ whole genome shotgun (WGS) entry which is preliminary data.</text>
</comment>
<sequence length="385" mass="41723">MSVRQLGVVELGTDRFEESVKSGLWACEFSCEEKGRAVLKGDWLRDKVTLDLDDDGKLRAIVFAPTGDRKYELSLDGRVLSKGNLEVKVLDRSINRFSSTKFGGAALKNVASQIGSSSGAKQLQDGSVQFTYSDVTYAKHVAVHGNWNDADVQLEKSGDQWMGKAVIPPGKYSFRYRVDIGEALTAQAGPQSRLGWHAGTTTGKYLSTNLQELAISEWASSNSASKPKQQVKPTTMASLAKAAHAVVRTQEVFQKEQPTQKSSLSVEEVAKAIEVAESKLPQKSPKLAPKLKTASYDAIASAQEIPDEPKSSSKRLLIAAAIAVPVVVLVTVIILKSSGGDDDGKADYKPSPDLQSKQNKRSNGRSRRQGKTDKDYSKFRVGGGF</sequence>
<dbReference type="Proteomes" id="UP001157974">
    <property type="component" value="Unassembled WGS sequence"/>
</dbReference>
<organism evidence="3 4">
    <name type="scientific">Rhodosorus marinus</name>
    <dbReference type="NCBI Taxonomy" id="101924"/>
    <lineage>
        <taxon>Eukaryota</taxon>
        <taxon>Rhodophyta</taxon>
        <taxon>Stylonematophyceae</taxon>
        <taxon>Stylonematales</taxon>
        <taxon>Stylonemataceae</taxon>
        <taxon>Rhodosorus</taxon>
    </lineage>
</organism>
<keyword evidence="2" id="KW-0472">Membrane</keyword>
<proteinExistence type="predicted"/>
<gene>
    <name evidence="3" type="ORF">NDN08_006414</name>
</gene>
<evidence type="ECO:0000313" key="4">
    <source>
        <dbReference type="Proteomes" id="UP001157974"/>
    </source>
</evidence>
<dbReference type="EMBL" id="JAMWBK010000008">
    <property type="protein sequence ID" value="KAJ8903099.1"/>
    <property type="molecule type" value="Genomic_DNA"/>
</dbReference>
<feature type="transmembrane region" description="Helical" evidence="2">
    <location>
        <begin position="316"/>
        <end position="335"/>
    </location>
</feature>
<protein>
    <submittedName>
        <fullName evidence="3">Uncharacterized protein</fullName>
    </submittedName>
</protein>
<dbReference type="Gene3D" id="2.60.40.10">
    <property type="entry name" value="Immunoglobulins"/>
    <property type="match status" value="1"/>
</dbReference>
<reference evidence="3 4" key="1">
    <citation type="journal article" date="2023" name="Nat. Commun.">
        <title>Origin of minicircular mitochondrial genomes in red algae.</title>
        <authorList>
            <person name="Lee Y."/>
            <person name="Cho C.H."/>
            <person name="Lee Y.M."/>
            <person name="Park S.I."/>
            <person name="Yang J.H."/>
            <person name="West J.A."/>
            <person name="Bhattacharya D."/>
            <person name="Yoon H.S."/>
        </authorList>
    </citation>
    <scope>NUCLEOTIDE SEQUENCE [LARGE SCALE GENOMIC DNA]</scope>
    <source>
        <strain evidence="3 4">CCMP1338</strain>
        <tissue evidence="3">Whole cell</tissue>
    </source>
</reference>
<keyword evidence="2" id="KW-1133">Transmembrane helix</keyword>
<feature type="compositionally biased region" description="Basic residues" evidence="1">
    <location>
        <begin position="358"/>
        <end position="369"/>
    </location>
</feature>
<dbReference type="InterPro" id="IPR013783">
    <property type="entry name" value="Ig-like_fold"/>
</dbReference>
<evidence type="ECO:0000313" key="3">
    <source>
        <dbReference type="EMBL" id="KAJ8903099.1"/>
    </source>
</evidence>
<name>A0AAV8UM56_9RHOD</name>